<name>A0AAN9RZA6_PSOTE</name>
<dbReference type="AlphaFoldDB" id="A0AAN9RZA6"/>
<dbReference type="EMBL" id="JAYMYS010000008">
    <property type="protein sequence ID" value="KAK7385698.1"/>
    <property type="molecule type" value="Genomic_DNA"/>
</dbReference>
<sequence>MMDELMCEFYFDILNVIELSVQSWMMNYLACFMTLYYKFNCCRCMSLLVVTKYQLDSRREPYKERLRVLSSENASSHD</sequence>
<keyword evidence="2" id="KW-1185">Reference proteome</keyword>
<evidence type="ECO:0000313" key="1">
    <source>
        <dbReference type="EMBL" id="KAK7385698.1"/>
    </source>
</evidence>
<gene>
    <name evidence="1" type="ORF">VNO78_31498</name>
</gene>
<dbReference type="Proteomes" id="UP001386955">
    <property type="component" value="Unassembled WGS sequence"/>
</dbReference>
<proteinExistence type="predicted"/>
<protein>
    <submittedName>
        <fullName evidence="1">Uncharacterized protein</fullName>
    </submittedName>
</protein>
<evidence type="ECO:0000313" key="2">
    <source>
        <dbReference type="Proteomes" id="UP001386955"/>
    </source>
</evidence>
<comment type="caution">
    <text evidence="1">The sequence shown here is derived from an EMBL/GenBank/DDBJ whole genome shotgun (WGS) entry which is preliminary data.</text>
</comment>
<organism evidence="1 2">
    <name type="scientific">Psophocarpus tetragonolobus</name>
    <name type="common">Winged bean</name>
    <name type="synonym">Dolichos tetragonolobus</name>
    <dbReference type="NCBI Taxonomy" id="3891"/>
    <lineage>
        <taxon>Eukaryota</taxon>
        <taxon>Viridiplantae</taxon>
        <taxon>Streptophyta</taxon>
        <taxon>Embryophyta</taxon>
        <taxon>Tracheophyta</taxon>
        <taxon>Spermatophyta</taxon>
        <taxon>Magnoliopsida</taxon>
        <taxon>eudicotyledons</taxon>
        <taxon>Gunneridae</taxon>
        <taxon>Pentapetalae</taxon>
        <taxon>rosids</taxon>
        <taxon>fabids</taxon>
        <taxon>Fabales</taxon>
        <taxon>Fabaceae</taxon>
        <taxon>Papilionoideae</taxon>
        <taxon>50 kb inversion clade</taxon>
        <taxon>NPAAA clade</taxon>
        <taxon>indigoferoid/millettioid clade</taxon>
        <taxon>Phaseoleae</taxon>
        <taxon>Psophocarpus</taxon>
    </lineage>
</organism>
<accession>A0AAN9RZA6</accession>
<reference evidence="1 2" key="1">
    <citation type="submission" date="2024-01" db="EMBL/GenBank/DDBJ databases">
        <title>The genomes of 5 underutilized Papilionoideae crops provide insights into root nodulation and disease resistanc.</title>
        <authorList>
            <person name="Jiang F."/>
        </authorList>
    </citation>
    <scope>NUCLEOTIDE SEQUENCE [LARGE SCALE GENOMIC DNA]</scope>
    <source>
        <strain evidence="1">DUOXIRENSHENG_FW03</strain>
        <tissue evidence="1">Leaves</tissue>
    </source>
</reference>